<feature type="region of interest" description="Disordered" evidence="1">
    <location>
        <begin position="1"/>
        <end position="20"/>
    </location>
</feature>
<evidence type="ECO:0000256" key="1">
    <source>
        <dbReference type="SAM" id="MobiDB-lite"/>
    </source>
</evidence>
<dbReference type="AlphaFoldDB" id="A0A0A9G255"/>
<reference evidence="2" key="2">
    <citation type="journal article" date="2015" name="Data Brief">
        <title>Shoot transcriptome of the giant reed, Arundo donax.</title>
        <authorList>
            <person name="Barrero R.A."/>
            <person name="Guerrero F.D."/>
            <person name="Moolhuijzen P."/>
            <person name="Goolsby J.A."/>
            <person name="Tidwell J."/>
            <person name="Bellgard S.E."/>
            <person name="Bellgard M.I."/>
        </authorList>
    </citation>
    <scope>NUCLEOTIDE SEQUENCE</scope>
    <source>
        <tissue evidence="2">Shoot tissue taken approximately 20 cm above the soil surface</tissue>
    </source>
</reference>
<evidence type="ECO:0000313" key="2">
    <source>
        <dbReference type="EMBL" id="JAE14733.1"/>
    </source>
</evidence>
<feature type="compositionally biased region" description="Pro residues" evidence="1">
    <location>
        <begin position="55"/>
        <end position="64"/>
    </location>
</feature>
<proteinExistence type="predicted"/>
<organism evidence="2">
    <name type="scientific">Arundo donax</name>
    <name type="common">Giant reed</name>
    <name type="synonym">Donax arundinaceus</name>
    <dbReference type="NCBI Taxonomy" id="35708"/>
    <lineage>
        <taxon>Eukaryota</taxon>
        <taxon>Viridiplantae</taxon>
        <taxon>Streptophyta</taxon>
        <taxon>Embryophyta</taxon>
        <taxon>Tracheophyta</taxon>
        <taxon>Spermatophyta</taxon>
        <taxon>Magnoliopsida</taxon>
        <taxon>Liliopsida</taxon>
        <taxon>Poales</taxon>
        <taxon>Poaceae</taxon>
        <taxon>PACMAD clade</taxon>
        <taxon>Arundinoideae</taxon>
        <taxon>Arundineae</taxon>
        <taxon>Arundo</taxon>
    </lineage>
</organism>
<protein>
    <submittedName>
        <fullName evidence="2">Uncharacterized protein</fullName>
    </submittedName>
</protein>
<name>A0A0A9G255_ARUDO</name>
<reference evidence="2" key="1">
    <citation type="submission" date="2014-09" db="EMBL/GenBank/DDBJ databases">
        <authorList>
            <person name="Magalhaes I.L.F."/>
            <person name="Oliveira U."/>
            <person name="Santos F.R."/>
            <person name="Vidigal T.H.D.A."/>
            <person name="Brescovit A.D."/>
            <person name="Santos A.J."/>
        </authorList>
    </citation>
    <scope>NUCLEOTIDE SEQUENCE</scope>
    <source>
        <tissue evidence="2">Shoot tissue taken approximately 20 cm above the soil surface</tissue>
    </source>
</reference>
<feature type="region of interest" description="Disordered" evidence="1">
    <location>
        <begin position="36"/>
        <end position="64"/>
    </location>
</feature>
<accession>A0A0A9G255</accession>
<dbReference type="EMBL" id="GBRH01183163">
    <property type="protein sequence ID" value="JAE14733.1"/>
    <property type="molecule type" value="Transcribed_RNA"/>
</dbReference>
<sequence length="64" mass="6868">MVAAAPCLHSPSSAPSPPRPRPCRWRLHSFFLPPHPHASSFTASPHPPARIALPLPNPRAPPPS</sequence>
<feature type="compositionally biased region" description="Low complexity" evidence="1">
    <location>
        <begin position="1"/>
        <end position="13"/>
    </location>
</feature>